<proteinExistence type="predicted"/>
<reference evidence="1" key="1">
    <citation type="submission" date="2021-02" db="EMBL/GenBank/DDBJ databases">
        <authorList>
            <person name="Nowell W R."/>
        </authorList>
    </citation>
    <scope>NUCLEOTIDE SEQUENCE</scope>
</reference>
<protein>
    <submittedName>
        <fullName evidence="1">Uncharacterized protein</fullName>
    </submittedName>
</protein>
<comment type="caution">
    <text evidence="1">The sequence shown here is derived from an EMBL/GenBank/DDBJ whole genome shotgun (WGS) entry which is preliminary data.</text>
</comment>
<dbReference type="AlphaFoldDB" id="A0A820GW84"/>
<name>A0A820GW84_9BILA</name>
<feature type="non-terminal residue" evidence="1">
    <location>
        <position position="1"/>
    </location>
</feature>
<dbReference type="Proteomes" id="UP000663844">
    <property type="component" value="Unassembled WGS sequence"/>
</dbReference>
<dbReference type="EMBL" id="CAJOAZ010014810">
    <property type="protein sequence ID" value="CAF4285162.1"/>
    <property type="molecule type" value="Genomic_DNA"/>
</dbReference>
<organism evidence="1 2">
    <name type="scientific">Adineta steineri</name>
    <dbReference type="NCBI Taxonomy" id="433720"/>
    <lineage>
        <taxon>Eukaryota</taxon>
        <taxon>Metazoa</taxon>
        <taxon>Spiralia</taxon>
        <taxon>Gnathifera</taxon>
        <taxon>Rotifera</taxon>
        <taxon>Eurotatoria</taxon>
        <taxon>Bdelloidea</taxon>
        <taxon>Adinetida</taxon>
        <taxon>Adinetidae</taxon>
        <taxon>Adineta</taxon>
    </lineage>
</organism>
<sequence length="92" mass="11127">MNETRRIIVEFGARRQQFILTDHRVSTSALRYLIGNHFDIEFDNNSIYTLQMYNNISREYNSLDDDQQIFDTIKDIVPFHRFRIIKKSLQLQ</sequence>
<evidence type="ECO:0000313" key="1">
    <source>
        <dbReference type="EMBL" id="CAF4285162.1"/>
    </source>
</evidence>
<accession>A0A820GW84</accession>
<gene>
    <name evidence="1" type="ORF">OXD698_LOCUS45282</name>
</gene>
<evidence type="ECO:0000313" key="2">
    <source>
        <dbReference type="Proteomes" id="UP000663844"/>
    </source>
</evidence>